<name>A0AAN7VAQ9_9COLE</name>
<proteinExistence type="inferred from homology"/>
<gene>
    <name evidence="8" type="ORF">RI129_008017</name>
</gene>
<comment type="similarity">
    <text evidence="1">Belongs to the EIF1AD family.</text>
</comment>
<dbReference type="CDD" id="cd05792">
    <property type="entry name" value="S1_eIF1AD_like"/>
    <property type="match status" value="1"/>
</dbReference>
<feature type="domain" description="S1-like" evidence="7">
    <location>
        <begin position="15"/>
        <end position="90"/>
    </location>
</feature>
<dbReference type="SMART" id="SM00652">
    <property type="entry name" value="eIF1a"/>
    <property type="match status" value="1"/>
</dbReference>
<accession>A0AAN7VAQ9</accession>
<dbReference type="PROSITE" id="PS50832">
    <property type="entry name" value="S1_IF1_TYPE"/>
    <property type="match status" value="1"/>
</dbReference>
<evidence type="ECO:0000256" key="5">
    <source>
        <dbReference type="PROSITE-ProRule" id="PRU00181"/>
    </source>
</evidence>
<feature type="region of interest" description="Disordered" evidence="6">
    <location>
        <begin position="101"/>
        <end position="147"/>
    </location>
</feature>
<dbReference type="EMBL" id="JAVRBK010000005">
    <property type="protein sequence ID" value="KAK5644172.1"/>
    <property type="molecule type" value="Genomic_DNA"/>
</dbReference>
<protein>
    <recommendedName>
        <fullName evidence="2">Probable RNA-binding protein EIF1AD</fullName>
    </recommendedName>
    <alternativeName>
        <fullName evidence="4">Eukaryotic translation initiation factor 1A domain-containing protein</fullName>
    </alternativeName>
</protein>
<dbReference type="PANTHER" id="PTHR21641:SF0">
    <property type="entry name" value="RNA-BINDING PROTEIN EIF1AD-RELATED"/>
    <property type="match status" value="1"/>
</dbReference>
<dbReference type="GO" id="GO:0005634">
    <property type="term" value="C:nucleus"/>
    <property type="evidence" value="ECO:0007669"/>
    <property type="project" value="TreeGrafter"/>
</dbReference>
<evidence type="ECO:0000259" key="7">
    <source>
        <dbReference type="PROSITE" id="PS50832"/>
    </source>
</evidence>
<keyword evidence="3" id="KW-0694">RNA-binding</keyword>
<dbReference type="Gene3D" id="2.40.50.140">
    <property type="entry name" value="Nucleic acid-binding proteins"/>
    <property type="match status" value="1"/>
</dbReference>
<dbReference type="InterPro" id="IPR039294">
    <property type="entry name" value="EIF1AD"/>
</dbReference>
<organism evidence="8 9">
    <name type="scientific">Pyrocoelia pectoralis</name>
    <dbReference type="NCBI Taxonomy" id="417401"/>
    <lineage>
        <taxon>Eukaryota</taxon>
        <taxon>Metazoa</taxon>
        <taxon>Ecdysozoa</taxon>
        <taxon>Arthropoda</taxon>
        <taxon>Hexapoda</taxon>
        <taxon>Insecta</taxon>
        <taxon>Pterygota</taxon>
        <taxon>Neoptera</taxon>
        <taxon>Endopterygota</taxon>
        <taxon>Coleoptera</taxon>
        <taxon>Polyphaga</taxon>
        <taxon>Elateriformia</taxon>
        <taxon>Elateroidea</taxon>
        <taxon>Lampyridae</taxon>
        <taxon>Lampyrinae</taxon>
        <taxon>Pyrocoelia</taxon>
    </lineage>
</organism>
<dbReference type="Proteomes" id="UP001329430">
    <property type="component" value="Chromosome 5"/>
</dbReference>
<dbReference type="SUPFAM" id="SSF50249">
    <property type="entry name" value="Nucleic acid-binding proteins"/>
    <property type="match status" value="1"/>
</dbReference>
<dbReference type="Pfam" id="PF01176">
    <property type="entry name" value="eIF-1a"/>
    <property type="match status" value="1"/>
</dbReference>
<evidence type="ECO:0000256" key="3">
    <source>
        <dbReference type="ARBA" id="ARBA00022884"/>
    </source>
</evidence>
<dbReference type="GO" id="GO:0003723">
    <property type="term" value="F:RNA binding"/>
    <property type="evidence" value="ECO:0007669"/>
    <property type="project" value="UniProtKB-KW"/>
</dbReference>
<dbReference type="PANTHER" id="PTHR21641">
    <property type="entry name" value="TRANSLATION INITIATION FACTOR-RELATED"/>
    <property type="match status" value="1"/>
</dbReference>
<evidence type="ECO:0000313" key="8">
    <source>
        <dbReference type="EMBL" id="KAK5644172.1"/>
    </source>
</evidence>
<dbReference type="InterPro" id="IPR001253">
    <property type="entry name" value="TIF_eIF-1A"/>
</dbReference>
<dbReference type="InterPro" id="IPR012340">
    <property type="entry name" value="NA-bd_OB-fold"/>
</dbReference>
<sequence>MSRATKRKHVLMELMQDDFSLPNENQAIVKIISSRGNNLHEAETPDGSTYLISMPTKFRKNIWIKRGDFVLVEPIEEGDRVKAEIVRVLTSDHIKYFKKDGVWPSSFNSEKESSKEPFTNVTSEKDSDNSSDSDSSSATNESDTDNE</sequence>
<evidence type="ECO:0000256" key="1">
    <source>
        <dbReference type="ARBA" id="ARBA00007340"/>
    </source>
</evidence>
<evidence type="ECO:0000256" key="2">
    <source>
        <dbReference type="ARBA" id="ARBA00020989"/>
    </source>
</evidence>
<dbReference type="GO" id="GO:0003743">
    <property type="term" value="F:translation initiation factor activity"/>
    <property type="evidence" value="ECO:0007669"/>
    <property type="project" value="UniProtKB-UniRule"/>
</dbReference>
<feature type="compositionally biased region" description="Low complexity" evidence="6">
    <location>
        <begin position="130"/>
        <end position="141"/>
    </location>
</feature>
<dbReference type="InterPro" id="IPR006196">
    <property type="entry name" value="RNA-binding_domain_S1_IF1"/>
</dbReference>
<dbReference type="AlphaFoldDB" id="A0AAN7VAQ9"/>
<evidence type="ECO:0000256" key="4">
    <source>
        <dbReference type="ARBA" id="ARBA00031998"/>
    </source>
</evidence>
<keyword evidence="9" id="KW-1185">Reference proteome</keyword>
<evidence type="ECO:0000313" key="9">
    <source>
        <dbReference type="Proteomes" id="UP001329430"/>
    </source>
</evidence>
<keyword evidence="5" id="KW-0396">Initiation factor</keyword>
<comment type="caution">
    <text evidence="8">The sequence shown here is derived from an EMBL/GenBank/DDBJ whole genome shotgun (WGS) entry which is preliminary data.</text>
</comment>
<keyword evidence="5" id="KW-0648">Protein biosynthesis</keyword>
<reference evidence="8 9" key="1">
    <citation type="journal article" date="2024" name="Insects">
        <title>An Improved Chromosome-Level Genome Assembly of the Firefly Pyrocoelia pectoralis.</title>
        <authorList>
            <person name="Fu X."/>
            <person name="Meyer-Rochow V.B."/>
            <person name="Ballantyne L."/>
            <person name="Zhu X."/>
        </authorList>
    </citation>
    <scope>NUCLEOTIDE SEQUENCE [LARGE SCALE GENOMIC DNA]</scope>
    <source>
        <tissue evidence="8">Whole body</tissue>
    </source>
</reference>
<evidence type="ECO:0000256" key="6">
    <source>
        <dbReference type="SAM" id="MobiDB-lite"/>
    </source>
</evidence>